<dbReference type="STRING" id="1429043.X474_04935"/>
<comment type="cofactor">
    <cofactor evidence="1">
        <name>pyridoxal 5'-phosphate</name>
        <dbReference type="ChEBI" id="CHEBI:597326"/>
    </cofactor>
</comment>
<name>A0A0D2K047_9BACT</name>
<protein>
    <submittedName>
        <fullName evidence="7">Aspartate aminotransferase</fullName>
    </submittedName>
</protein>
<reference evidence="7 8" key="1">
    <citation type="submission" date="2013-11" db="EMBL/GenBank/DDBJ databases">
        <title>Metagenomic analysis of a methanogenic consortium involved in long chain n-alkane degradation.</title>
        <authorList>
            <person name="Davidova I.A."/>
            <person name="Callaghan A.V."/>
            <person name="Wawrik B."/>
            <person name="Pruitt S."/>
            <person name="Marks C."/>
            <person name="Duncan K.E."/>
            <person name="Suflita J.M."/>
        </authorList>
    </citation>
    <scope>NUCLEOTIDE SEQUENCE [LARGE SCALE GENOMIC DNA]</scope>
    <source>
        <strain evidence="7 8">SPR</strain>
    </source>
</reference>
<evidence type="ECO:0000313" key="8">
    <source>
        <dbReference type="Proteomes" id="UP000032233"/>
    </source>
</evidence>
<accession>A0A0D2K047</accession>
<dbReference type="PATRIC" id="fig|1429043.3.peg.1053"/>
<dbReference type="AlphaFoldDB" id="A0A0D2K047"/>
<comment type="similarity">
    <text evidence="2">Belongs to the class-I pyridoxal-phosphate-dependent aminotransferase family.</text>
</comment>
<keyword evidence="3 7" id="KW-0032">Aminotransferase</keyword>
<keyword evidence="5" id="KW-0663">Pyridoxal phosphate</keyword>
<evidence type="ECO:0000256" key="4">
    <source>
        <dbReference type="ARBA" id="ARBA00022679"/>
    </source>
</evidence>
<dbReference type="PANTHER" id="PTHR46383">
    <property type="entry name" value="ASPARTATE AMINOTRANSFERASE"/>
    <property type="match status" value="1"/>
</dbReference>
<dbReference type="GO" id="GO:0006520">
    <property type="term" value="P:amino acid metabolic process"/>
    <property type="evidence" value="ECO:0007669"/>
    <property type="project" value="InterPro"/>
</dbReference>
<dbReference type="Gene3D" id="3.40.640.10">
    <property type="entry name" value="Type I PLP-dependent aspartate aminotransferase-like (Major domain)"/>
    <property type="match status" value="1"/>
</dbReference>
<proteinExistence type="inferred from homology"/>
<dbReference type="InterPro" id="IPR050596">
    <property type="entry name" value="AspAT/PAT-like"/>
</dbReference>
<keyword evidence="8" id="KW-1185">Reference proteome</keyword>
<evidence type="ECO:0000256" key="3">
    <source>
        <dbReference type="ARBA" id="ARBA00022576"/>
    </source>
</evidence>
<dbReference type="GO" id="GO:0030170">
    <property type="term" value="F:pyridoxal phosphate binding"/>
    <property type="evidence" value="ECO:0007669"/>
    <property type="project" value="InterPro"/>
</dbReference>
<comment type="caution">
    <text evidence="7">The sequence shown here is derived from an EMBL/GenBank/DDBJ whole genome shotgun (WGS) entry which is preliminary data.</text>
</comment>
<dbReference type="CDD" id="cd00609">
    <property type="entry name" value="AAT_like"/>
    <property type="match status" value="1"/>
</dbReference>
<dbReference type="InterPro" id="IPR015421">
    <property type="entry name" value="PyrdxlP-dep_Trfase_major"/>
</dbReference>
<evidence type="ECO:0000259" key="6">
    <source>
        <dbReference type="Pfam" id="PF00155"/>
    </source>
</evidence>
<dbReference type="InterPro" id="IPR004839">
    <property type="entry name" value="Aminotransferase_I/II_large"/>
</dbReference>
<dbReference type="GO" id="GO:0008483">
    <property type="term" value="F:transaminase activity"/>
    <property type="evidence" value="ECO:0007669"/>
    <property type="project" value="UniProtKB-KW"/>
</dbReference>
<keyword evidence="4 7" id="KW-0808">Transferase</keyword>
<dbReference type="Proteomes" id="UP000032233">
    <property type="component" value="Unassembled WGS sequence"/>
</dbReference>
<dbReference type="Pfam" id="PF00155">
    <property type="entry name" value="Aminotran_1_2"/>
    <property type="match status" value="1"/>
</dbReference>
<dbReference type="SUPFAM" id="SSF53383">
    <property type="entry name" value="PLP-dependent transferases"/>
    <property type="match status" value="1"/>
</dbReference>
<dbReference type="InterPro" id="IPR015424">
    <property type="entry name" value="PyrdxlP-dep_Trfase"/>
</dbReference>
<dbReference type="PANTHER" id="PTHR46383:SF1">
    <property type="entry name" value="ASPARTATE AMINOTRANSFERASE"/>
    <property type="match status" value="1"/>
</dbReference>
<evidence type="ECO:0000256" key="2">
    <source>
        <dbReference type="ARBA" id="ARBA00007441"/>
    </source>
</evidence>
<evidence type="ECO:0000256" key="5">
    <source>
        <dbReference type="ARBA" id="ARBA00022898"/>
    </source>
</evidence>
<dbReference type="EMBL" id="AZAC01000004">
    <property type="protein sequence ID" value="KIX15110.1"/>
    <property type="molecule type" value="Genomic_DNA"/>
</dbReference>
<gene>
    <name evidence="7" type="ORF">X474_04935</name>
</gene>
<evidence type="ECO:0000313" key="7">
    <source>
        <dbReference type="EMBL" id="KIX15110.1"/>
    </source>
</evidence>
<feature type="domain" description="Aminotransferase class I/classII large" evidence="6">
    <location>
        <begin position="30"/>
        <end position="375"/>
    </location>
</feature>
<evidence type="ECO:0000256" key="1">
    <source>
        <dbReference type="ARBA" id="ARBA00001933"/>
    </source>
</evidence>
<sequence length="385" mass="41974">MAGPIVELEASATEAVDNRVKEMRQQGVDDILSLGVGEPAFDTPDNIKQAAIQALLRGETKYQPTAGVLPLREAICKKLEKENRIKATPDQVVVTAGGKFSIYLAFTAMLQKGDKVVLLDPAWVSYEAAAQINGAEVIRVPSSPDTGFSPDLDRLSVVMDDTVKIVVVNSPCNPSGAVFSKETLGSLAEIAAKYGALLMSDEVYEYQIYGQEHYSPGSDFDNIITVNAFSKSYAMTGWRLGYSVAPPEVVEGMLKIYSHSTSSVTSFAQWGAIEALTSSESAGQIKGMQEIYRQNRELMIELITQSEYLDLSVEPQGAFYCFPSYKSDLGSVELATRLLDERHVACVPGVAFGECAEGFLRLSYAASPEVIKECMARMESFFKEL</sequence>
<dbReference type="InterPro" id="IPR015422">
    <property type="entry name" value="PyrdxlP-dep_Trfase_small"/>
</dbReference>
<dbReference type="Gene3D" id="3.90.1150.10">
    <property type="entry name" value="Aspartate Aminotransferase, domain 1"/>
    <property type="match status" value="1"/>
</dbReference>
<dbReference type="InParanoid" id="A0A0D2K047"/>
<organism evidence="7 8">
    <name type="scientific">Dethiosulfatarculus sandiegensis</name>
    <dbReference type="NCBI Taxonomy" id="1429043"/>
    <lineage>
        <taxon>Bacteria</taxon>
        <taxon>Pseudomonadati</taxon>
        <taxon>Thermodesulfobacteriota</taxon>
        <taxon>Desulfarculia</taxon>
        <taxon>Desulfarculales</taxon>
        <taxon>Desulfarculaceae</taxon>
        <taxon>Dethiosulfatarculus</taxon>
    </lineage>
</organism>